<evidence type="ECO:0000313" key="3">
    <source>
        <dbReference type="Proteomes" id="UP000799424"/>
    </source>
</evidence>
<dbReference type="EMBL" id="MU006218">
    <property type="protein sequence ID" value="KAF2830991.1"/>
    <property type="molecule type" value="Genomic_DNA"/>
</dbReference>
<sequence>MAPRKPTNKAFTLPTGTSKDTAAGVTKRRYKKVRFFENGLLDVERKTGKFLKIARQNQQDSPLLKLPPEIRHEIFRHAIGERICRIKYIHTLGATTKHSKPARATTLLTTWRQLYAETALLPWAQFTIDANDPNILSTWLNQQHPAHRELITKIRFRIDTIICAGTLPGHMYDADPVDAVNSWVLPYLRSLHTICVAMTEDMLWNLSRQNIRCAAKYTRDAVRAQIELMYPGVEVVAAKIPM</sequence>
<proteinExistence type="predicted"/>
<keyword evidence="3" id="KW-1185">Reference proteome</keyword>
<evidence type="ECO:0000256" key="1">
    <source>
        <dbReference type="SAM" id="MobiDB-lite"/>
    </source>
</evidence>
<dbReference type="AlphaFoldDB" id="A0A6A7ACE5"/>
<dbReference type="PANTHER" id="PTHR38790:SF4">
    <property type="entry name" value="2EXR DOMAIN-CONTAINING PROTEIN"/>
    <property type="match status" value="1"/>
</dbReference>
<protein>
    <submittedName>
        <fullName evidence="2">Uncharacterized protein</fullName>
    </submittedName>
</protein>
<accession>A0A6A7ACE5</accession>
<reference evidence="2" key="1">
    <citation type="journal article" date="2020" name="Stud. Mycol.">
        <title>101 Dothideomycetes genomes: a test case for predicting lifestyles and emergence of pathogens.</title>
        <authorList>
            <person name="Haridas S."/>
            <person name="Albert R."/>
            <person name="Binder M."/>
            <person name="Bloem J."/>
            <person name="Labutti K."/>
            <person name="Salamov A."/>
            <person name="Andreopoulos B."/>
            <person name="Baker S."/>
            <person name="Barry K."/>
            <person name="Bills G."/>
            <person name="Bluhm B."/>
            <person name="Cannon C."/>
            <person name="Castanera R."/>
            <person name="Culley D."/>
            <person name="Daum C."/>
            <person name="Ezra D."/>
            <person name="Gonzalez J."/>
            <person name="Henrissat B."/>
            <person name="Kuo A."/>
            <person name="Liang C."/>
            <person name="Lipzen A."/>
            <person name="Lutzoni F."/>
            <person name="Magnuson J."/>
            <person name="Mondo S."/>
            <person name="Nolan M."/>
            <person name="Ohm R."/>
            <person name="Pangilinan J."/>
            <person name="Park H.-J."/>
            <person name="Ramirez L."/>
            <person name="Alfaro M."/>
            <person name="Sun H."/>
            <person name="Tritt A."/>
            <person name="Yoshinaga Y."/>
            <person name="Zwiers L.-H."/>
            <person name="Turgeon B."/>
            <person name="Goodwin S."/>
            <person name="Spatafora J."/>
            <person name="Crous P."/>
            <person name="Grigoriev I."/>
        </authorList>
    </citation>
    <scope>NUCLEOTIDE SEQUENCE</scope>
    <source>
        <strain evidence="2">CBS 113818</strain>
    </source>
</reference>
<name>A0A6A7ACE5_9PLEO</name>
<feature type="region of interest" description="Disordered" evidence="1">
    <location>
        <begin position="1"/>
        <end position="20"/>
    </location>
</feature>
<dbReference type="OrthoDB" id="5413827at2759"/>
<dbReference type="Proteomes" id="UP000799424">
    <property type="component" value="Unassembled WGS sequence"/>
</dbReference>
<dbReference type="PANTHER" id="PTHR38790">
    <property type="entry name" value="2EXR DOMAIN-CONTAINING PROTEIN-RELATED"/>
    <property type="match status" value="1"/>
</dbReference>
<organism evidence="2 3">
    <name type="scientific">Ophiobolus disseminans</name>
    <dbReference type="NCBI Taxonomy" id="1469910"/>
    <lineage>
        <taxon>Eukaryota</taxon>
        <taxon>Fungi</taxon>
        <taxon>Dikarya</taxon>
        <taxon>Ascomycota</taxon>
        <taxon>Pezizomycotina</taxon>
        <taxon>Dothideomycetes</taxon>
        <taxon>Pleosporomycetidae</taxon>
        <taxon>Pleosporales</taxon>
        <taxon>Pleosporineae</taxon>
        <taxon>Phaeosphaeriaceae</taxon>
        <taxon>Ophiobolus</taxon>
    </lineage>
</organism>
<evidence type="ECO:0000313" key="2">
    <source>
        <dbReference type="EMBL" id="KAF2830991.1"/>
    </source>
</evidence>
<gene>
    <name evidence="2" type="ORF">CC86DRAFT_463001</name>
</gene>